<accession>G2E2G6</accession>
<evidence type="ECO:0000313" key="3">
    <source>
        <dbReference type="EMBL" id="EGV30882.1"/>
    </source>
</evidence>
<evidence type="ECO:0000313" key="4">
    <source>
        <dbReference type="Proteomes" id="UP000004200"/>
    </source>
</evidence>
<dbReference type="EMBL" id="AFWT01000016">
    <property type="protein sequence ID" value="EGV30882.1"/>
    <property type="molecule type" value="Genomic_DNA"/>
</dbReference>
<evidence type="ECO:0000256" key="1">
    <source>
        <dbReference type="SAM" id="MobiDB-lite"/>
    </source>
</evidence>
<dbReference type="InterPro" id="IPR042095">
    <property type="entry name" value="SUMF_sf"/>
</dbReference>
<dbReference type="STRING" id="765913.ThidrDRAFT_2514"/>
<keyword evidence="4" id="KW-1185">Reference proteome</keyword>
<organism evidence="3 4">
    <name type="scientific">Thiorhodococcus drewsii AZ1</name>
    <dbReference type="NCBI Taxonomy" id="765913"/>
    <lineage>
        <taxon>Bacteria</taxon>
        <taxon>Pseudomonadati</taxon>
        <taxon>Pseudomonadota</taxon>
        <taxon>Gammaproteobacteria</taxon>
        <taxon>Chromatiales</taxon>
        <taxon>Chromatiaceae</taxon>
        <taxon>Thiorhodococcus</taxon>
    </lineage>
</organism>
<reference evidence="3 4" key="1">
    <citation type="submission" date="2011-06" db="EMBL/GenBank/DDBJ databases">
        <title>The draft genome of Thiorhodococcus drewsii AZ1.</title>
        <authorList>
            <consortium name="US DOE Joint Genome Institute (JGI-PGF)"/>
            <person name="Lucas S."/>
            <person name="Han J."/>
            <person name="Lapidus A."/>
            <person name="Cheng J.-F."/>
            <person name="Goodwin L."/>
            <person name="Pitluck S."/>
            <person name="Peters L."/>
            <person name="Land M.L."/>
            <person name="Hauser L."/>
            <person name="Vogl K."/>
            <person name="Liu Z."/>
            <person name="Imhoff J."/>
            <person name="Thiel V."/>
            <person name="Frigaard N.-U."/>
            <person name="Bryant D.A."/>
            <person name="Woyke T.J."/>
        </authorList>
    </citation>
    <scope>NUCLEOTIDE SEQUENCE [LARGE SCALE GENOMIC DNA]</scope>
    <source>
        <strain evidence="3 4">AZ1</strain>
    </source>
</reference>
<dbReference type="InterPro" id="IPR016187">
    <property type="entry name" value="CTDL_fold"/>
</dbReference>
<sequence>MSDATLVTLHLRSAMLAAGRTQTRRGRVLRGGSWNNNGRNLRSAYRNHNAPDNRNDNIGLRLAGALPTAEGSTNQRPVRFRPHRAGGQTQGPRRGSRPMVETLPLGRFFCPWLWMSRRPHHSMRAGHALRP</sequence>
<dbReference type="InterPro" id="IPR005532">
    <property type="entry name" value="SUMF_dom"/>
</dbReference>
<dbReference type="AlphaFoldDB" id="G2E2G6"/>
<dbReference type="Proteomes" id="UP000004200">
    <property type="component" value="Unassembled WGS sequence"/>
</dbReference>
<comment type="caution">
    <text evidence="3">The sequence shown here is derived from an EMBL/GenBank/DDBJ whole genome shotgun (WGS) entry which is preliminary data.</text>
</comment>
<proteinExistence type="predicted"/>
<dbReference type="RefSeq" id="WP_007041227.1">
    <property type="nucleotide sequence ID" value="NZ_AFWT01000016.1"/>
</dbReference>
<dbReference type="Pfam" id="PF03781">
    <property type="entry name" value="FGE-sulfatase"/>
    <property type="match status" value="1"/>
</dbReference>
<protein>
    <submittedName>
        <fullName evidence="3">Sulphatase-modifying factor protein</fullName>
    </submittedName>
</protein>
<dbReference type="SUPFAM" id="SSF56436">
    <property type="entry name" value="C-type lectin-like"/>
    <property type="match status" value="1"/>
</dbReference>
<name>G2E2G6_9GAMM</name>
<gene>
    <name evidence="3" type="ORF">ThidrDRAFT_2514</name>
</gene>
<dbReference type="Gene3D" id="3.90.1580.10">
    <property type="entry name" value="paralog of FGE (formylglycine-generating enzyme)"/>
    <property type="match status" value="1"/>
</dbReference>
<evidence type="ECO:0000259" key="2">
    <source>
        <dbReference type="Pfam" id="PF03781"/>
    </source>
</evidence>
<feature type="region of interest" description="Disordered" evidence="1">
    <location>
        <begin position="67"/>
        <end position="99"/>
    </location>
</feature>
<feature type="domain" description="Sulfatase-modifying factor enzyme-like" evidence="2">
    <location>
        <begin position="22"/>
        <end position="63"/>
    </location>
</feature>